<organism evidence="2 3">
    <name type="scientific">Clostridium grantii DSM 8605</name>
    <dbReference type="NCBI Taxonomy" id="1121316"/>
    <lineage>
        <taxon>Bacteria</taxon>
        <taxon>Bacillati</taxon>
        <taxon>Bacillota</taxon>
        <taxon>Clostridia</taxon>
        <taxon>Eubacteriales</taxon>
        <taxon>Clostridiaceae</taxon>
        <taxon>Clostridium</taxon>
    </lineage>
</organism>
<name>A0A1M5VVH7_9CLOT</name>
<proteinExistence type="predicted"/>
<dbReference type="STRING" id="1121316.SAMN02745207_02510"/>
<dbReference type="AlphaFoldDB" id="A0A1M5VVH7"/>
<feature type="transmembrane region" description="Helical" evidence="1">
    <location>
        <begin position="125"/>
        <end position="143"/>
    </location>
</feature>
<dbReference type="EMBL" id="FQXM01000013">
    <property type="protein sequence ID" value="SHH78994.1"/>
    <property type="molecule type" value="Genomic_DNA"/>
</dbReference>
<protein>
    <submittedName>
        <fullName evidence="2">Transporter family-2 protein</fullName>
    </submittedName>
</protein>
<dbReference type="RefSeq" id="WP_073338769.1">
    <property type="nucleotide sequence ID" value="NZ_FQXM01000013.1"/>
</dbReference>
<dbReference type="PANTHER" id="PTHR34821:SF2">
    <property type="entry name" value="INNER MEMBRANE PROTEIN YDCZ"/>
    <property type="match status" value="1"/>
</dbReference>
<accession>A0A1M5VVH7</accession>
<evidence type="ECO:0000313" key="3">
    <source>
        <dbReference type="Proteomes" id="UP000184447"/>
    </source>
</evidence>
<dbReference type="InterPro" id="IPR006750">
    <property type="entry name" value="YdcZ"/>
</dbReference>
<dbReference type="Pfam" id="PF04657">
    <property type="entry name" value="DMT_YdcZ"/>
    <property type="match status" value="1"/>
</dbReference>
<feature type="transmembrane region" description="Helical" evidence="1">
    <location>
        <begin position="38"/>
        <end position="58"/>
    </location>
</feature>
<dbReference type="GO" id="GO:0005886">
    <property type="term" value="C:plasma membrane"/>
    <property type="evidence" value="ECO:0007669"/>
    <property type="project" value="TreeGrafter"/>
</dbReference>
<keyword evidence="1" id="KW-1133">Transmembrane helix</keyword>
<keyword evidence="3" id="KW-1185">Reference proteome</keyword>
<dbReference type="Proteomes" id="UP000184447">
    <property type="component" value="Unassembled WGS sequence"/>
</dbReference>
<evidence type="ECO:0000256" key="1">
    <source>
        <dbReference type="SAM" id="Phobius"/>
    </source>
</evidence>
<keyword evidence="1" id="KW-0812">Transmembrane</keyword>
<dbReference type="OrthoDB" id="1752174at2"/>
<feature type="transmembrane region" description="Helical" evidence="1">
    <location>
        <begin position="98"/>
        <end position="118"/>
    </location>
</feature>
<evidence type="ECO:0000313" key="2">
    <source>
        <dbReference type="EMBL" id="SHH78994.1"/>
    </source>
</evidence>
<feature type="transmembrane region" description="Helical" evidence="1">
    <location>
        <begin position="70"/>
        <end position="92"/>
    </location>
</feature>
<reference evidence="2 3" key="1">
    <citation type="submission" date="2016-11" db="EMBL/GenBank/DDBJ databases">
        <authorList>
            <person name="Jaros S."/>
            <person name="Januszkiewicz K."/>
            <person name="Wedrychowicz H."/>
        </authorList>
    </citation>
    <scope>NUCLEOTIDE SEQUENCE [LARGE SCALE GENOMIC DNA]</scope>
    <source>
        <strain evidence="2 3">DSM 8605</strain>
    </source>
</reference>
<dbReference type="PANTHER" id="PTHR34821">
    <property type="entry name" value="INNER MEMBRANE PROTEIN YDCZ"/>
    <property type="match status" value="1"/>
</dbReference>
<sequence length="144" mass="15161">MDKSLAIFFAIVCGVFAGLQPPINAGLGKIVNSKNATLVSISVSFIIILTIVLFTGNIKEVSKATSISPIYWIGGVLGVSMVFISVKIIPILGATVTYSFIVSIQLIVGAIINQFGLFGVTKTPITISQVAGMVLLFLGMKLIL</sequence>
<gene>
    <name evidence="2" type="ORF">SAMN02745207_02510</name>
</gene>
<keyword evidence="1" id="KW-0472">Membrane</keyword>